<evidence type="ECO:0000313" key="7">
    <source>
        <dbReference type="Proteomes" id="UP000253250"/>
    </source>
</evidence>
<dbReference type="PANTHER" id="PTHR30332">
    <property type="entry name" value="PROBABLE GENERAL SECRETION PATHWAY PROTEIN D"/>
    <property type="match status" value="1"/>
</dbReference>
<dbReference type="GO" id="GO:0009306">
    <property type="term" value="P:protein secretion"/>
    <property type="evidence" value="ECO:0007669"/>
    <property type="project" value="InterPro"/>
</dbReference>
<dbReference type="Pfam" id="PF00263">
    <property type="entry name" value="Secretin"/>
    <property type="match status" value="1"/>
</dbReference>
<comment type="caution">
    <text evidence="6">The sequence shown here is derived from an EMBL/GenBank/DDBJ whole genome shotgun (WGS) entry which is preliminary data.</text>
</comment>
<dbReference type="Proteomes" id="UP000253250">
    <property type="component" value="Unassembled WGS sequence"/>
</dbReference>
<accession>A0A368HFD9</accession>
<evidence type="ECO:0000313" key="6">
    <source>
        <dbReference type="EMBL" id="RCN55757.1"/>
    </source>
</evidence>
<gene>
    <name evidence="6" type="ORF">C4900_07480</name>
</gene>
<dbReference type="PANTHER" id="PTHR30332:SF24">
    <property type="entry name" value="SECRETIN GSPD-RELATED"/>
    <property type="match status" value="1"/>
</dbReference>
<evidence type="ECO:0000256" key="4">
    <source>
        <dbReference type="RuleBase" id="RU004003"/>
    </source>
</evidence>
<organism evidence="6 7">
    <name type="scientific">Acidiferrobacter thiooxydans</name>
    <dbReference type="NCBI Taxonomy" id="163359"/>
    <lineage>
        <taxon>Bacteria</taxon>
        <taxon>Pseudomonadati</taxon>
        <taxon>Pseudomonadota</taxon>
        <taxon>Gammaproteobacteria</taxon>
        <taxon>Acidiferrobacterales</taxon>
        <taxon>Acidiferrobacteraceae</taxon>
        <taxon>Acidiferrobacter</taxon>
    </lineage>
</organism>
<dbReference type="InterPro" id="IPR004846">
    <property type="entry name" value="T2SS/T3SS_dom"/>
</dbReference>
<evidence type="ECO:0000256" key="2">
    <source>
        <dbReference type="ARBA" id="ARBA00022729"/>
    </source>
</evidence>
<dbReference type="AlphaFoldDB" id="A0A368HFD9"/>
<evidence type="ECO:0000256" key="3">
    <source>
        <dbReference type="ARBA" id="ARBA00023136"/>
    </source>
</evidence>
<keyword evidence="2" id="KW-0732">Signal</keyword>
<name>A0A368HFD9_9GAMM</name>
<reference evidence="6 7" key="1">
    <citation type="submission" date="2018-02" db="EMBL/GenBank/DDBJ databases">
        <title>Insights into the biology of acidophilic members of the Acidiferrobacteraceae family derived from comparative genomic analyses.</title>
        <authorList>
            <person name="Issotta F."/>
            <person name="Thyssen C."/>
            <person name="Mena C."/>
            <person name="Moya A."/>
            <person name="Bellenberg S."/>
            <person name="Sproer C."/>
            <person name="Covarrubias P.C."/>
            <person name="Sand W."/>
            <person name="Quatrini R."/>
            <person name="Vera M."/>
        </authorList>
    </citation>
    <scope>NUCLEOTIDE SEQUENCE [LARGE SCALE GENOMIC DNA]</scope>
    <source>
        <strain evidence="7">m-1</strain>
    </source>
</reference>
<evidence type="ECO:0000256" key="1">
    <source>
        <dbReference type="ARBA" id="ARBA00004370"/>
    </source>
</evidence>
<proteinExistence type="inferred from homology"/>
<dbReference type="OrthoDB" id="6638496at2"/>
<dbReference type="GO" id="GO:0016020">
    <property type="term" value="C:membrane"/>
    <property type="evidence" value="ECO:0007669"/>
    <property type="project" value="UniProtKB-SubCell"/>
</dbReference>
<dbReference type="InterPro" id="IPR050810">
    <property type="entry name" value="Bact_Secretion_Sys_Channel"/>
</dbReference>
<keyword evidence="7" id="KW-1185">Reference proteome</keyword>
<keyword evidence="3" id="KW-0472">Membrane</keyword>
<comment type="similarity">
    <text evidence="4">Belongs to the bacterial secretin family.</text>
</comment>
<dbReference type="EMBL" id="PSYR01000002">
    <property type="protein sequence ID" value="RCN55757.1"/>
    <property type="molecule type" value="Genomic_DNA"/>
</dbReference>
<evidence type="ECO:0000259" key="5">
    <source>
        <dbReference type="Pfam" id="PF00263"/>
    </source>
</evidence>
<protein>
    <recommendedName>
        <fullName evidence="5">Type II/III secretion system secretin-like domain-containing protein</fullName>
    </recommendedName>
</protein>
<dbReference type="PROSITE" id="PS51257">
    <property type="entry name" value="PROKAR_LIPOPROTEIN"/>
    <property type="match status" value="1"/>
</dbReference>
<feature type="domain" description="Type II/III secretion system secretin-like" evidence="5">
    <location>
        <begin position="369"/>
        <end position="508"/>
    </location>
</feature>
<comment type="subcellular location">
    <subcellularLocation>
        <location evidence="1">Membrane</location>
    </subcellularLocation>
</comment>
<sequence>MTSRGIMRAHARTLAGGLLALILGGCASLLPHAPSPRAMQEEHQAHAQRAHPWAPLTRSRQPYLIGTGFALRAHRPAWLRQTVTVRTARPVLIYQAAELIARAAGVPVSVRALSLPVTGGSSMALTTMPGIRIPGTVTARLSYHGPLTGLLDRVANQYGVYWRVRHGAIRLFRFESRTYRLSVSGQSETVSNTITATGGVGSLNGGGGGLTGSTGASGSSLGSGSLSIKQSGTIDPYKDVLAGLKSVIDASSGGGLVVTGPSLGVVTVLAPPPVQALVRAYVHQQDREAEQNIAVTVRVYQVTVTRTNTLGGSLNAAFQTLHKNLAATVAGVTIPSAAGTGLSSLSLIVPNNATGTAEHTAGSNAIVQALASVGQVRLVTSGSAITGNGQPAPIQVANQVGYLASEGSTLSANVGSTSTLTPGTVTVGFTSNFLPRLLGRQRILLQYALQLSSLVSLDTVSSGGNSIQVPTISEQSASQSVVLKNGETLVLAGFGQTQKKRNNGVGLLSGYATHDSTRDWMVIIIHVNEVRA</sequence>